<dbReference type="AlphaFoldDB" id="A0A6A6YC98"/>
<dbReference type="Pfam" id="PF12697">
    <property type="entry name" value="Abhydrolase_6"/>
    <property type="match status" value="1"/>
</dbReference>
<reference evidence="5" key="3">
    <citation type="submission" date="2025-04" db="UniProtKB">
        <authorList>
            <consortium name="RefSeq"/>
        </authorList>
    </citation>
    <scope>IDENTIFICATION</scope>
    <source>
        <strain evidence="5">CBS 304.34</strain>
    </source>
</reference>
<dbReference type="InterPro" id="IPR000073">
    <property type="entry name" value="AB_hydrolase_1"/>
</dbReference>
<gene>
    <name evidence="3 5" type="ORF">BDZ99DRAFT_395810</name>
</gene>
<dbReference type="PANTHER" id="PTHR47751:SF2">
    <property type="entry name" value="DLTD N-TERMINAL DOMAIN PROTEIN (AFU_ORTHOLOGUE AFUA_8G00380)-RELATED"/>
    <property type="match status" value="1"/>
</dbReference>
<accession>A0A6A6YC98</accession>
<feature type="domain" description="AB hydrolase-1" evidence="2">
    <location>
        <begin position="31"/>
        <end position="285"/>
    </location>
</feature>
<sequence>MGSIEHVEFKTIDGLTLRGHVYHSGVRGPGVVMCPGFNCVKEMAGLPSVAKTFMDNGITALVYDPRTVGESDGQPRNDIDPSPQIQDYSDAITYLSKLPNVNANQIGLWGISLAASVALCTASFDKRAKWVIAACPVAEYHYDKNMMAKVLQKCIQDRASQIMGNPPFYVPMLNVSGINPAGLDFGYEREYAAEMVRRGIQVAPNHQNKTTIQSYHKLVMWNPWPMWKHLGSTPVLFLVPETDRLCPPDVQIRHFEALTGPKRLHVQKGSGHMDMVEGAHAEEVFNVSLNFVRDATAGTIIDADF</sequence>
<keyword evidence="4" id="KW-1185">Reference proteome</keyword>
<dbReference type="Gene3D" id="3.40.50.1820">
    <property type="entry name" value="alpha/beta hydrolase"/>
    <property type="match status" value="1"/>
</dbReference>
<proteinExistence type="inferred from homology"/>
<dbReference type="InterPro" id="IPR051411">
    <property type="entry name" value="Polyketide_trans_af380"/>
</dbReference>
<dbReference type="PANTHER" id="PTHR47751">
    <property type="entry name" value="SUPERFAMILY HYDROLASE, PUTATIVE (AFU_ORTHOLOGUE AFUA_2G16580)-RELATED"/>
    <property type="match status" value="1"/>
</dbReference>
<evidence type="ECO:0000313" key="5">
    <source>
        <dbReference type="RefSeq" id="XP_033572431.1"/>
    </source>
</evidence>
<organism evidence="3">
    <name type="scientific">Mytilinidion resinicola</name>
    <dbReference type="NCBI Taxonomy" id="574789"/>
    <lineage>
        <taxon>Eukaryota</taxon>
        <taxon>Fungi</taxon>
        <taxon>Dikarya</taxon>
        <taxon>Ascomycota</taxon>
        <taxon>Pezizomycotina</taxon>
        <taxon>Dothideomycetes</taxon>
        <taxon>Pleosporomycetidae</taxon>
        <taxon>Mytilinidiales</taxon>
        <taxon>Mytilinidiaceae</taxon>
        <taxon>Mytilinidion</taxon>
    </lineage>
</organism>
<dbReference type="GO" id="GO:0016787">
    <property type="term" value="F:hydrolase activity"/>
    <property type="evidence" value="ECO:0007669"/>
    <property type="project" value="UniProtKB-KW"/>
</dbReference>
<evidence type="ECO:0000313" key="4">
    <source>
        <dbReference type="Proteomes" id="UP000504636"/>
    </source>
</evidence>
<dbReference type="InterPro" id="IPR029058">
    <property type="entry name" value="AB_hydrolase_fold"/>
</dbReference>
<protein>
    <submittedName>
        <fullName evidence="3 5">Alpha/beta-hydrolase</fullName>
    </submittedName>
</protein>
<dbReference type="SUPFAM" id="SSF53474">
    <property type="entry name" value="alpha/beta-Hydrolases"/>
    <property type="match status" value="1"/>
</dbReference>
<evidence type="ECO:0000313" key="3">
    <source>
        <dbReference type="EMBL" id="KAF2805467.1"/>
    </source>
</evidence>
<name>A0A6A6YC98_9PEZI</name>
<dbReference type="RefSeq" id="XP_033572431.1">
    <property type="nucleotide sequence ID" value="XM_033715965.1"/>
</dbReference>
<dbReference type="EMBL" id="MU003709">
    <property type="protein sequence ID" value="KAF2805467.1"/>
    <property type="molecule type" value="Genomic_DNA"/>
</dbReference>
<dbReference type="GeneID" id="54456858"/>
<reference evidence="5" key="2">
    <citation type="submission" date="2020-04" db="EMBL/GenBank/DDBJ databases">
        <authorList>
            <consortium name="NCBI Genome Project"/>
        </authorList>
    </citation>
    <scope>NUCLEOTIDE SEQUENCE</scope>
    <source>
        <strain evidence="5">CBS 304.34</strain>
    </source>
</reference>
<evidence type="ECO:0000259" key="2">
    <source>
        <dbReference type="Pfam" id="PF12697"/>
    </source>
</evidence>
<dbReference type="Proteomes" id="UP000504636">
    <property type="component" value="Unplaced"/>
</dbReference>
<dbReference type="Gene3D" id="1.10.10.800">
    <property type="match status" value="1"/>
</dbReference>
<comment type="similarity">
    <text evidence="1">Belongs to the polyketide transferase af380 family.</text>
</comment>
<evidence type="ECO:0000256" key="1">
    <source>
        <dbReference type="ARBA" id="ARBA00029464"/>
    </source>
</evidence>
<reference evidence="3 5" key="1">
    <citation type="journal article" date="2020" name="Stud. Mycol.">
        <title>101 Dothideomycetes genomes: a test case for predicting lifestyles and emergence of pathogens.</title>
        <authorList>
            <person name="Haridas S."/>
            <person name="Albert R."/>
            <person name="Binder M."/>
            <person name="Bloem J."/>
            <person name="Labutti K."/>
            <person name="Salamov A."/>
            <person name="Andreopoulos B."/>
            <person name="Baker S."/>
            <person name="Barry K."/>
            <person name="Bills G."/>
            <person name="Bluhm B."/>
            <person name="Cannon C."/>
            <person name="Castanera R."/>
            <person name="Culley D."/>
            <person name="Daum C."/>
            <person name="Ezra D."/>
            <person name="Gonzalez J."/>
            <person name="Henrissat B."/>
            <person name="Kuo A."/>
            <person name="Liang C."/>
            <person name="Lipzen A."/>
            <person name="Lutzoni F."/>
            <person name="Magnuson J."/>
            <person name="Mondo S."/>
            <person name="Nolan M."/>
            <person name="Ohm R."/>
            <person name="Pangilinan J."/>
            <person name="Park H.-J."/>
            <person name="Ramirez L."/>
            <person name="Alfaro M."/>
            <person name="Sun H."/>
            <person name="Tritt A."/>
            <person name="Yoshinaga Y."/>
            <person name="Zwiers L.-H."/>
            <person name="Turgeon B."/>
            <person name="Goodwin S."/>
            <person name="Spatafora J."/>
            <person name="Crous P."/>
            <person name="Grigoriev I."/>
        </authorList>
    </citation>
    <scope>NUCLEOTIDE SEQUENCE</scope>
    <source>
        <strain evidence="3 5">CBS 304.34</strain>
    </source>
</reference>
<dbReference type="OrthoDB" id="2498029at2759"/>
<keyword evidence="3" id="KW-0378">Hydrolase</keyword>